<gene>
    <name evidence="1" type="ORF">LVJ83_08295</name>
</gene>
<organism evidence="1 2">
    <name type="scientific">Uruburuella testudinis</name>
    <dbReference type="NCBI Taxonomy" id="1282863"/>
    <lineage>
        <taxon>Bacteria</taxon>
        <taxon>Pseudomonadati</taxon>
        <taxon>Pseudomonadota</taxon>
        <taxon>Betaproteobacteria</taxon>
        <taxon>Neisseriales</taxon>
        <taxon>Neisseriaceae</taxon>
        <taxon>Uruburuella</taxon>
    </lineage>
</organism>
<evidence type="ECO:0000313" key="1">
    <source>
        <dbReference type="EMBL" id="UOO80982.1"/>
    </source>
</evidence>
<dbReference type="InterPro" id="IPR005589">
    <property type="entry name" value="ArfA"/>
</dbReference>
<evidence type="ECO:0000313" key="2">
    <source>
        <dbReference type="Proteomes" id="UP000829817"/>
    </source>
</evidence>
<dbReference type="EMBL" id="CP091508">
    <property type="protein sequence ID" value="UOO80982.1"/>
    <property type="molecule type" value="Genomic_DNA"/>
</dbReference>
<name>A0ABY4DTP4_9NEIS</name>
<dbReference type="Pfam" id="PF03889">
    <property type="entry name" value="ArfA"/>
    <property type="match status" value="1"/>
</dbReference>
<sequence>MKKRNIEINKGQIQDNALKALVKSNLFRHKVYKNKKGKGAYSRKGRQSHTESGFLRIMQKPDFLLAV</sequence>
<keyword evidence="2" id="KW-1185">Reference proteome</keyword>
<dbReference type="RefSeq" id="WP_244784052.1">
    <property type="nucleotide sequence ID" value="NZ_CP091508.1"/>
</dbReference>
<protein>
    <submittedName>
        <fullName evidence="1">Ribosome alternative rescue factor ArfA</fullName>
    </submittedName>
</protein>
<proteinExistence type="predicted"/>
<accession>A0ABY4DTP4</accession>
<dbReference type="Proteomes" id="UP000829817">
    <property type="component" value="Chromosome"/>
</dbReference>
<reference evidence="1 2" key="1">
    <citation type="journal article" date="2022" name="Res Sq">
        <title>Evolution of multicellular longitudinally dividing oral cavity symbionts (Neisseriaceae).</title>
        <authorList>
            <person name="Nyongesa S."/>
            <person name="Weber P."/>
            <person name="Bernet E."/>
            <person name="Pullido F."/>
            <person name="Nieckarz M."/>
            <person name="Delaby M."/>
            <person name="Nieves C."/>
            <person name="Viehboeck T."/>
            <person name="Krause N."/>
            <person name="Rivera-Millot A."/>
            <person name="Nakamura A."/>
            <person name="Vischer N."/>
            <person name="VanNieuwenhze M."/>
            <person name="Brun Y."/>
            <person name="Cava F."/>
            <person name="Bulgheresi S."/>
            <person name="Veyrier F."/>
        </authorList>
    </citation>
    <scope>NUCLEOTIDE SEQUENCE [LARGE SCALE GENOMIC DNA]</scope>
    <source>
        <strain evidence="1 2">CCUG 63373m</strain>
    </source>
</reference>